<keyword evidence="1" id="KW-0479">Metal-binding</keyword>
<evidence type="ECO:0000256" key="1">
    <source>
        <dbReference type="ARBA" id="ARBA00022723"/>
    </source>
</evidence>
<keyword evidence="2" id="KW-0378">Hydrolase</keyword>
<sequence>IRAVRRIARKVPQVNVLAITGFNKPYFCDDAVLATPDRDLVKRCVRDIERGIDNTDSKAALVKGGSGYNAFQQPDRKLLRVAAVVHRETGVPVITHTEAGTMGWEQMQMLGDEGVPMHRICLSHMDRNPDFWEHARIADAGTYLGYDCPGKTKYGPDEIRVQLLRRLIFAGHGQRILLGNDLGRPSYWRHYGGGPGLDFVLTRFVPRLIDEGISQAAVDDLLIHNPRRYLAGN</sequence>
<accession>A0A382ZI58</accession>
<organism evidence="3">
    <name type="scientific">marine metagenome</name>
    <dbReference type="NCBI Taxonomy" id="408172"/>
    <lineage>
        <taxon>unclassified sequences</taxon>
        <taxon>metagenomes</taxon>
        <taxon>ecological metagenomes</taxon>
    </lineage>
</organism>
<evidence type="ECO:0000256" key="2">
    <source>
        <dbReference type="ARBA" id="ARBA00022801"/>
    </source>
</evidence>
<proteinExistence type="predicted"/>
<dbReference type="SUPFAM" id="SSF51556">
    <property type="entry name" value="Metallo-dependent hydrolases"/>
    <property type="match status" value="1"/>
</dbReference>
<dbReference type="EMBL" id="UINC01183823">
    <property type="protein sequence ID" value="SVD94755.1"/>
    <property type="molecule type" value="Genomic_DNA"/>
</dbReference>
<dbReference type="InterPro" id="IPR032466">
    <property type="entry name" value="Metal_Hydrolase"/>
</dbReference>
<reference evidence="3" key="1">
    <citation type="submission" date="2018-05" db="EMBL/GenBank/DDBJ databases">
        <authorList>
            <person name="Lanie J.A."/>
            <person name="Ng W.-L."/>
            <person name="Kazmierczak K.M."/>
            <person name="Andrzejewski T.M."/>
            <person name="Davidsen T.M."/>
            <person name="Wayne K.J."/>
            <person name="Tettelin H."/>
            <person name="Glass J.I."/>
            <person name="Rusch D."/>
            <person name="Podicherti R."/>
            <person name="Tsui H.-C.T."/>
            <person name="Winkler M.E."/>
        </authorList>
    </citation>
    <scope>NUCLEOTIDE SEQUENCE</scope>
</reference>
<feature type="non-terminal residue" evidence="3">
    <location>
        <position position="1"/>
    </location>
</feature>
<dbReference type="AlphaFoldDB" id="A0A382ZI58"/>
<dbReference type="PANTHER" id="PTHR10819:SF3">
    <property type="entry name" value="PHOSPHOTRIESTERASE-RELATED PROTEIN"/>
    <property type="match status" value="1"/>
</dbReference>
<protein>
    <recommendedName>
        <fullName evidence="4">Phosphotriesterase-related protein</fullName>
    </recommendedName>
</protein>
<dbReference type="PANTHER" id="PTHR10819">
    <property type="entry name" value="PHOSPHOTRIESTERASE-RELATED"/>
    <property type="match status" value="1"/>
</dbReference>
<evidence type="ECO:0000313" key="3">
    <source>
        <dbReference type="EMBL" id="SVD94755.1"/>
    </source>
</evidence>
<dbReference type="GO" id="GO:0016787">
    <property type="term" value="F:hydrolase activity"/>
    <property type="evidence" value="ECO:0007669"/>
    <property type="project" value="UniProtKB-KW"/>
</dbReference>
<name>A0A382ZI58_9ZZZZ</name>
<dbReference type="GO" id="GO:0008270">
    <property type="term" value="F:zinc ion binding"/>
    <property type="evidence" value="ECO:0007669"/>
    <property type="project" value="InterPro"/>
</dbReference>
<dbReference type="Pfam" id="PF02126">
    <property type="entry name" value="PTE"/>
    <property type="match status" value="1"/>
</dbReference>
<evidence type="ECO:0008006" key="4">
    <source>
        <dbReference type="Google" id="ProtNLM"/>
    </source>
</evidence>
<gene>
    <name evidence="3" type="ORF">METZ01_LOCUS447609</name>
</gene>
<dbReference type="PROSITE" id="PS51347">
    <property type="entry name" value="PHOSPHOTRIESTERASE_2"/>
    <property type="match status" value="1"/>
</dbReference>
<dbReference type="InterPro" id="IPR001559">
    <property type="entry name" value="Phosphotriesterase"/>
</dbReference>
<dbReference type="Gene3D" id="3.20.20.140">
    <property type="entry name" value="Metal-dependent hydrolases"/>
    <property type="match status" value="1"/>
</dbReference>